<dbReference type="SUPFAM" id="SSF103473">
    <property type="entry name" value="MFS general substrate transporter"/>
    <property type="match status" value="1"/>
</dbReference>
<evidence type="ECO:0000256" key="2">
    <source>
        <dbReference type="ARBA" id="ARBA00022692"/>
    </source>
</evidence>
<feature type="transmembrane region" description="Helical" evidence="5">
    <location>
        <begin position="375"/>
        <end position="395"/>
    </location>
</feature>
<protein>
    <submittedName>
        <fullName evidence="7">Major facilitator superfamily permease</fullName>
    </submittedName>
</protein>
<feature type="transmembrane region" description="Helical" evidence="5">
    <location>
        <begin position="200"/>
        <end position="219"/>
    </location>
</feature>
<dbReference type="Gene3D" id="1.20.1250.20">
    <property type="entry name" value="MFS general substrate transporter like domains"/>
    <property type="match status" value="2"/>
</dbReference>
<feature type="transmembrane region" description="Helical" evidence="5">
    <location>
        <begin position="309"/>
        <end position="330"/>
    </location>
</feature>
<dbReference type="InterPro" id="IPR011701">
    <property type="entry name" value="MFS"/>
</dbReference>
<evidence type="ECO:0000256" key="5">
    <source>
        <dbReference type="SAM" id="Phobius"/>
    </source>
</evidence>
<feature type="transmembrane region" description="Helical" evidence="5">
    <location>
        <begin position="240"/>
        <end position="259"/>
    </location>
</feature>
<proteinExistence type="predicted"/>
<feature type="transmembrane region" description="Helical" evidence="5">
    <location>
        <begin position="81"/>
        <end position="103"/>
    </location>
</feature>
<dbReference type="GO" id="GO:0005886">
    <property type="term" value="C:plasma membrane"/>
    <property type="evidence" value="ECO:0007669"/>
    <property type="project" value="TreeGrafter"/>
</dbReference>
<reference evidence="7" key="1">
    <citation type="journal article" date="2022" name="bioRxiv">
        <title>Deciphering the potential niche of two novel black yeast fungi from a biological soil crust based on their genomes, phenotypes, and melanin regulation.</title>
        <authorList>
            <consortium name="DOE Joint Genome Institute"/>
            <person name="Carr E.C."/>
            <person name="Barton Q."/>
            <person name="Grambo S."/>
            <person name="Sullivan M."/>
            <person name="Renfro C.M."/>
            <person name="Kuo A."/>
            <person name="Pangilinan J."/>
            <person name="Lipzen A."/>
            <person name="Keymanesh K."/>
            <person name="Savage E."/>
            <person name="Barry K."/>
            <person name="Grigoriev I.V."/>
            <person name="Riekhof W.R."/>
            <person name="Harris S.S."/>
        </authorList>
    </citation>
    <scope>NUCLEOTIDE SEQUENCE</scope>
    <source>
        <strain evidence="7">JF 03-4F</strain>
    </source>
</reference>
<feature type="transmembrane region" description="Helical" evidence="5">
    <location>
        <begin position="40"/>
        <end position="61"/>
    </location>
</feature>
<sequence length="571" mass="60562">MSAAAKSEVQGQHHVETALDVPINPGSVSFQEEQDVQYKLGWRSALAITALALANCCAALTNTSNTTIRFQVASVGGANLASWIGNASFLLTLCFGPVFGFLGDRLGKKWFMVGGAAVGVVGACIAGTAHTAQRIVAGQVLSGVANAGCIVSVAASQEITPNKVRPWVMGYTQTLASSAALLGTYCAGAFVKYHTWRWSYYLNAFAYFIAGTSVALTYFPPPPTLRRQETLGNIFSGLDYIGIFLLSGSLASLVIGLTWGGTTYAWSSGQVVAATLVVGCLGLVGLAVFEMFVKTDGLLDHRLFANRNFPILLFVCTIDGMLLLGVNVLYAQEIASLFTTDAVRIAVILSPYLITSLFGCLPAGYLMARTKSYRTMLVAALIWCSLFTGLMALVTPNRLRWTYAFSTLFGIGTAVTTVIPVVALALSVPSFLLGTAGTLRISCRALGDIVGITIFTAIHSNKYAIGVRRKALLAKVLGALANPAVAPPVALEQIRPALSKATVGAVLEAVSHAQTEAWKWVWVAVSCLVAVNAVVACFANPVKERMNHHVESALEHSETRMSQMAVKKTAS</sequence>
<dbReference type="PROSITE" id="PS50850">
    <property type="entry name" value="MFS"/>
    <property type="match status" value="1"/>
</dbReference>
<keyword evidence="2 5" id="KW-0812">Transmembrane</keyword>
<feature type="transmembrane region" description="Helical" evidence="5">
    <location>
        <begin position="520"/>
        <end position="539"/>
    </location>
</feature>
<dbReference type="Pfam" id="PF07690">
    <property type="entry name" value="MFS_1"/>
    <property type="match status" value="1"/>
</dbReference>
<feature type="transmembrane region" description="Helical" evidence="5">
    <location>
        <begin position="342"/>
        <end position="368"/>
    </location>
</feature>
<evidence type="ECO:0000259" key="6">
    <source>
        <dbReference type="PROSITE" id="PS50850"/>
    </source>
</evidence>
<comment type="caution">
    <text evidence="7">The sequence shown here is derived from an EMBL/GenBank/DDBJ whole genome shotgun (WGS) entry which is preliminary data.</text>
</comment>
<feature type="transmembrane region" description="Helical" evidence="5">
    <location>
        <begin position="110"/>
        <end position="129"/>
    </location>
</feature>
<feature type="transmembrane region" description="Helical" evidence="5">
    <location>
        <begin position="175"/>
        <end position="194"/>
    </location>
</feature>
<evidence type="ECO:0000256" key="3">
    <source>
        <dbReference type="ARBA" id="ARBA00022989"/>
    </source>
</evidence>
<dbReference type="GO" id="GO:0022857">
    <property type="term" value="F:transmembrane transporter activity"/>
    <property type="evidence" value="ECO:0007669"/>
    <property type="project" value="InterPro"/>
</dbReference>
<name>A0AAN6IDY2_9EURO</name>
<feature type="transmembrane region" description="Helical" evidence="5">
    <location>
        <begin position="407"/>
        <end position="433"/>
    </location>
</feature>
<keyword evidence="3 5" id="KW-1133">Transmembrane helix</keyword>
<dbReference type="EMBL" id="MU404353">
    <property type="protein sequence ID" value="KAI1613941.1"/>
    <property type="molecule type" value="Genomic_DNA"/>
</dbReference>
<gene>
    <name evidence="7" type="ORF">EDD36DRAFT_486714</name>
</gene>
<evidence type="ECO:0000256" key="1">
    <source>
        <dbReference type="ARBA" id="ARBA00004141"/>
    </source>
</evidence>
<keyword evidence="8" id="KW-1185">Reference proteome</keyword>
<feature type="transmembrane region" description="Helical" evidence="5">
    <location>
        <begin position="271"/>
        <end position="289"/>
    </location>
</feature>
<organism evidence="7 8">
    <name type="scientific">Exophiala viscosa</name>
    <dbReference type="NCBI Taxonomy" id="2486360"/>
    <lineage>
        <taxon>Eukaryota</taxon>
        <taxon>Fungi</taxon>
        <taxon>Dikarya</taxon>
        <taxon>Ascomycota</taxon>
        <taxon>Pezizomycotina</taxon>
        <taxon>Eurotiomycetes</taxon>
        <taxon>Chaetothyriomycetidae</taxon>
        <taxon>Chaetothyriales</taxon>
        <taxon>Herpotrichiellaceae</taxon>
        <taxon>Exophiala</taxon>
    </lineage>
</organism>
<dbReference type="InterPro" id="IPR020846">
    <property type="entry name" value="MFS_dom"/>
</dbReference>
<feature type="domain" description="Major facilitator superfamily (MFS) profile" evidence="6">
    <location>
        <begin position="43"/>
        <end position="544"/>
    </location>
</feature>
<dbReference type="PANTHER" id="PTHR23501:SF195">
    <property type="entry name" value="PEP5"/>
    <property type="match status" value="1"/>
</dbReference>
<comment type="subcellular location">
    <subcellularLocation>
        <location evidence="1">Membrane</location>
        <topology evidence="1">Multi-pass membrane protein</topology>
    </subcellularLocation>
</comment>
<evidence type="ECO:0000313" key="7">
    <source>
        <dbReference type="EMBL" id="KAI1613941.1"/>
    </source>
</evidence>
<dbReference type="InterPro" id="IPR036259">
    <property type="entry name" value="MFS_trans_sf"/>
</dbReference>
<dbReference type="PANTHER" id="PTHR23501">
    <property type="entry name" value="MAJOR FACILITATOR SUPERFAMILY"/>
    <property type="match status" value="1"/>
</dbReference>
<evidence type="ECO:0000313" key="8">
    <source>
        <dbReference type="Proteomes" id="UP001203852"/>
    </source>
</evidence>
<dbReference type="Proteomes" id="UP001203852">
    <property type="component" value="Unassembled WGS sequence"/>
</dbReference>
<keyword evidence="4 5" id="KW-0472">Membrane</keyword>
<dbReference type="AlphaFoldDB" id="A0AAN6IDY2"/>
<evidence type="ECO:0000256" key="4">
    <source>
        <dbReference type="ARBA" id="ARBA00023136"/>
    </source>
</evidence>
<accession>A0AAN6IDY2</accession>